<dbReference type="AlphaFoldDB" id="A0AAN7URT6"/>
<keyword evidence="3" id="KW-1185">Reference proteome</keyword>
<accession>A0AAN7URT6</accession>
<feature type="compositionally biased region" description="Acidic residues" evidence="1">
    <location>
        <begin position="382"/>
        <end position="396"/>
    </location>
</feature>
<organism evidence="2 3">
    <name type="scientific">Xylaria bambusicola</name>
    <dbReference type="NCBI Taxonomy" id="326684"/>
    <lineage>
        <taxon>Eukaryota</taxon>
        <taxon>Fungi</taxon>
        <taxon>Dikarya</taxon>
        <taxon>Ascomycota</taxon>
        <taxon>Pezizomycotina</taxon>
        <taxon>Sordariomycetes</taxon>
        <taxon>Xylariomycetidae</taxon>
        <taxon>Xylariales</taxon>
        <taxon>Xylariaceae</taxon>
        <taxon>Xylaria</taxon>
    </lineage>
</organism>
<feature type="region of interest" description="Disordered" evidence="1">
    <location>
        <begin position="364"/>
        <end position="396"/>
    </location>
</feature>
<comment type="caution">
    <text evidence="2">The sequence shown here is derived from an EMBL/GenBank/DDBJ whole genome shotgun (WGS) entry which is preliminary data.</text>
</comment>
<protein>
    <submittedName>
        <fullName evidence="2">Uncharacterized protein</fullName>
    </submittedName>
</protein>
<evidence type="ECO:0000313" key="3">
    <source>
        <dbReference type="Proteomes" id="UP001305414"/>
    </source>
</evidence>
<name>A0AAN7URT6_9PEZI</name>
<proteinExistence type="predicted"/>
<sequence length="396" mass="45334">MIFKSYILLFQTTSGTQPHIQRKGIRLSLTDQSGALKAEENARDISQEHDISQMLTDLGVEESMRSEWVRVLTWMKPELVAAPIVFTKTYSSIRIATSSSPTTHPHYSLCYVPILKKIKYERSNIVDDIIRRNNYGLLPRLHLEKLREVVLVPTTHFIQGDTRFYIHLDILRMPQLFHQLPAIESVATNGVGQNYDGDLLRRFPPTTSNLKRIHVGHSMYGEDVIVSLTRAPKFLEELTLTIGGHSTNNGGYSVVSAKTIGQALFIHKTSLRKVDIDLDCCLDEIGYDDCDDCDDEEKKKKKRKKKKKMLAESLPKSLDYLLIRGYERGRVAQHDSPIDELLLTREARLPSLRELHGINETIPSAAPIERSDEDGNWRREFPDEEWEEETNGNEHI</sequence>
<feature type="compositionally biased region" description="Basic and acidic residues" evidence="1">
    <location>
        <begin position="369"/>
        <end position="381"/>
    </location>
</feature>
<gene>
    <name evidence="2" type="ORF">RRF57_001909</name>
</gene>
<evidence type="ECO:0000256" key="1">
    <source>
        <dbReference type="SAM" id="MobiDB-lite"/>
    </source>
</evidence>
<reference evidence="2 3" key="1">
    <citation type="submission" date="2023-10" db="EMBL/GenBank/DDBJ databases">
        <title>Draft genome sequence of Xylaria bambusicola isolate GMP-LS, the root and basal stem rot pathogen of sugarcane in Indonesia.</title>
        <authorList>
            <person name="Selvaraj P."/>
            <person name="Muralishankar V."/>
            <person name="Muruganantham S."/>
            <person name="Sp S."/>
            <person name="Haryani S."/>
            <person name="Lau K.J.X."/>
            <person name="Naqvi N.I."/>
        </authorList>
    </citation>
    <scope>NUCLEOTIDE SEQUENCE [LARGE SCALE GENOMIC DNA]</scope>
    <source>
        <strain evidence="2">GMP-LS</strain>
    </source>
</reference>
<dbReference type="Proteomes" id="UP001305414">
    <property type="component" value="Unassembled WGS sequence"/>
</dbReference>
<dbReference type="EMBL" id="JAWHQM010000003">
    <property type="protein sequence ID" value="KAK5626194.1"/>
    <property type="molecule type" value="Genomic_DNA"/>
</dbReference>
<evidence type="ECO:0000313" key="2">
    <source>
        <dbReference type="EMBL" id="KAK5626194.1"/>
    </source>
</evidence>